<dbReference type="EMBL" id="LT629742">
    <property type="protein sequence ID" value="SDS36466.1"/>
    <property type="molecule type" value="Genomic_DNA"/>
</dbReference>
<protein>
    <submittedName>
        <fullName evidence="3">Uncharacterized protein</fullName>
    </submittedName>
</protein>
<proteinExistence type="predicted"/>
<keyword evidence="2" id="KW-1133">Transmembrane helix</keyword>
<feature type="transmembrane region" description="Helical" evidence="2">
    <location>
        <begin position="77"/>
        <end position="93"/>
    </location>
</feature>
<evidence type="ECO:0000313" key="3">
    <source>
        <dbReference type="EMBL" id="SDS36466.1"/>
    </source>
</evidence>
<dbReference type="RefSeq" id="WP_083363359.1">
    <property type="nucleotide sequence ID" value="NZ_LT629742.1"/>
</dbReference>
<dbReference type="OrthoDB" id="5117223at2"/>
<dbReference type="Proteomes" id="UP000181956">
    <property type="component" value="Chromosome I"/>
</dbReference>
<feature type="region of interest" description="Disordered" evidence="1">
    <location>
        <begin position="304"/>
        <end position="337"/>
    </location>
</feature>
<organism evidence="3 4">
    <name type="scientific">Microterricola viridarii</name>
    <dbReference type="NCBI Taxonomy" id="412690"/>
    <lineage>
        <taxon>Bacteria</taxon>
        <taxon>Bacillati</taxon>
        <taxon>Actinomycetota</taxon>
        <taxon>Actinomycetes</taxon>
        <taxon>Micrococcales</taxon>
        <taxon>Microbacteriaceae</taxon>
        <taxon>Microterricola</taxon>
    </lineage>
</organism>
<evidence type="ECO:0000313" key="4">
    <source>
        <dbReference type="Proteomes" id="UP000181956"/>
    </source>
</evidence>
<keyword evidence="2" id="KW-0472">Membrane</keyword>
<dbReference type="AlphaFoldDB" id="A0A1H1RLQ9"/>
<evidence type="ECO:0000256" key="1">
    <source>
        <dbReference type="SAM" id="MobiDB-lite"/>
    </source>
</evidence>
<keyword evidence="2" id="KW-0812">Transmembrane</keyword>
<feature type="transmembrane region" description="Helical" evidence="2">
    <location>
        <begin position="43"/>
        <end position="65"/>
    </location>
</feature>
<feature type="transmembrane region" description="Helical" evidence="2">
    <location>
        <begin position="124"/>
        <end position="146"/>
    </location>
</feature>
<sequence length="337" mass="35138">MSMFQFVLLYEYVNTATTVIVPLGIALHYWRRAEARGIAGPQLLRARFASVLLCAAILLSAPGGLLPHRGNGRWDDFLTALVVATLCIALLLPRRRRPSAPGEPETVVHLDLQPRSIRSFTRPWWLAAWGACAALLTAAVVSAGLLSSPDGEGRYTLLVVPIGTNGYSGGSSFVGWYFGVPILWAALALCALTWLALAAVARPRLGQRGLSVQADAAARRSRMRTILAFSSGALLVTLAMVLSSLGGAAQLMVSFPAGDAGLVSVGTPIAALGVPLTVASFVVRGLGIALVLLPLFSRRAPTAHARPVGAPRSGTGAENGSRAGVHAPGSAPTRQSA</sequence>
<feature type="transmembrane region" description="Helical" evidence="2">
    <location>
        <begin position="176"/>
        <end position="201"/>
    </location>
</feature>
<feature type="transmembrane region" description="Helical" evidence="2">
    <location>
        <begin position="12"/>
        <end position="31"/>
    </location>
</feature>
<dbReference type="STRING" id="412690.SAMN04489834_1348"/>
<feature type="transmembrane region" description="Helical" evidence="2">
    <location>
        <begin position="269"/>
        <end position="296"/>
    </location>
</feature>
<name>A0A1H1RLQ9_9MICO</name>
<reference evidence="4" key="1">
    <citation type="submission" date="2016-10" db="EMBL/GenBank/DDBJ databases">
        <authorList>
            <person name="Varghese N."/>
            <person name="Submissions S."/>
        </authorList>
    </citation>
    <scope>NUCLEOTIDE SEQUENCE [LARGE SCALE GENOMIC DNA]</scope>
    <source>
        <strain evidence="4">DSM 21772</strain>
    </source>
</reference>
<keyword evidence="4" id="KW-1185">Reference proteome</keyword>
<accession>A0A1H1RLQ9</accession>
<feature type="transmembrane region" description="Helical" evidence="2">
    <location>
        <begin position="226"/>
        <end position="249"/>
    </location>
</feature>
<gene>
    <name evidence="3" type="ORF">SAMN04489834_1348</name>
</gene>
<evidence type="ECO:0000256" key="2">
    <source>
        <dbReference type="SAM" id="Phobius"/>
    </source>
</evidence>